<keyword evidence="2" id="KW-1185">Reference proteome</keyword>
<dbReference type="EMBL" id="VCAZ01000029">
    <property type="protein sequence ID" value="TSL28242.1"/>
    <property type="molecule type" value="Genomic_DNA"/>
</dbReference>
<evidence type="ECO:0000313" key="2">
    <source>
        <dbReference type="Proteomes" id="UP000319801"/>
    </source>
</evidence>
<organism evidence="1 2">
    <name type="scientific">Bagarius yarrelli</name>
    <name type="common">Goonch</name>
    <name type="synonym">Bagrus yarrelli</name>
    <dbReference type="NCBI Taxonomy" id="175774"/>
    <lineage>
        <taxon>Eukaryota</taxon>
        <taxon>Metazoa</taxon>
        <taxon>Chordata</taxon>
        <taxon>Craniata</taxon>
        <taxon>Vertebrata</taxon>
        <taxon>Euteleostomi</taxon>
        <taxon>Actinopterygii</taxon>
        <taxon>Neopterygii</taxon>
        <taxon>Teleostei</taxon>
        <taxon>Ostariophysi</taxon>
        <taxon>Siluriformes</taxon>
        <taxon>Sisoridae</taxon>
        <taxon>Sisorinae</taxon>
        <taxon>Bagarius</taxon>
    </lineage>
</organism>
<protein>
    <submittedName>
        <fullName evidence="1">Uncharacterized protein</fullName>
    </submittedName>
</protein>
<comment type="caution">
    <text evidence="1">The sequence shown here is derived from an EMBL/GenBank/DDBJ whole genome shotgun (WGS) entry which is preliminary data.</text>
</comment>
<name>A0A556TYE2_BAGYA</name>
<evidence type="ECO:0000313" key="1">
    <source>
        <dbReference type="EMBL" id="TSL28242.1"/>
    </source>
</evidence>
<dbReference type="AlphaFoldDB" id="A0A556TYE2"/>
<reference evidence="1 2" key="1">
    <citation type="journal article" date="2019" name="Genome Biol. Evol.">
        <title>Whole-Genome Sequencing of the Giant Devil Catfish, Bagarius yarrelli.</title>
        <authorList>
            <person name="Jiang W."/>
            <person name="Lv Y."/>
            <person name="Cheng L."/>
            <person name="Yang K."/>
            <person name="Chao B."/>
            <person name="Wang X."/>
            <person name="Li Y."/>
            <person name="Pan X."/>
            <person name="You X."/>
            <person name="Zhang Y."/>
            <person name="Yang J."/>
            <person name="Li J."/>
            <person name="Zhang X."/>
            <person name="Liu S."/>
            <person name="Sun C."/>
            <person name="Yang J."/>
            <person name="Shi Q."/>
        </authorList>
    </citation>
    <scope>NUCLEOTIDE SEQUENCE [LARGE SCALE GENOMIC DNA]</scope>
    <source>
        <strain evidence="1">JWS20170419001</strain>
        <tissue evidence="1">Muscle</tissue>
    </source>
</reference>
<accession>A0A556TYE2</accession>
<gene>
    <name evidence="1" type="ORF">Baya_5757</name>
</gene>
<sequence>MYTYKKILDLMLLRERRDSLLPREEGASKSSPEQPETRNYRMQLFHLKFACEAQQKGNTAPRRRGHAQTDALASGRFSIMLLVSFLAQCVCSLALWEEGVQSVLRFEGSGGNSSNASHSHLGFSRSFAVMSAAYRRPLMLFANANDI</sequence>
<proteinExistence type="predicted"/>
<dbReference type="Proteomes" id="UP000319801">
    <property type="component" value="Unassembled WGS sequence"/>
</dbReference>